<keyword evidence="2" id="KW-1185">Reference proteome</keyword>
<dbReference type="NCBIfam" id="TIGR01509">
    <property type="entry name" value="HAD-SF-IA-v3"/>
    <property type="match status" value="1"/>
</dbReference>
<dbReference type="Gene3D" id="3.40.50.1000">
    <property type="entry name" value="HAD superfamily/HAD-like"/>
    <property type="match status" value="1"/>
</dbReference>
<proteinExistence type="predicted"/>
<dbReference type="Pfam" id="PF00702">
    <property type="entry name" value="Hydrolase"/>
    <property type="match status" value="1"/>
</dbReference>
<dbReference type="PANTHER" id="PTHR43611:SF3">
    <property type="entry name" value="FLAVIN MONONUCLEOTIDE HYDROLASE 1, CHLOROPLATIC"/>
    <property type="match status" value="1"/>
</dbReference>
<protein>
    <submittedName>
        <fullName evidence="1">HAD family hydrolase</fullName>
    </submittedName>
</protein>
<sequence>MTDHWVVFDYGEVLCSRTTALPRLADRLGVSASAFEPAYWAHRDAYDRGAGDLAYWQAVGDTVDVDVDEPLARELTDLDVHGWSEVDPDAVALLESLAEAGARLALLSNAPVSFARHAERQPWTRHFRQLLFSGDVRMAKPDAAIFQLLCERLGARPQDCLFFDDRPVNVEGARAAGLRAEVWHGVSTAKQVL</sequence>
<gene>
    <name evidence="1" type="ORF">ACFS2C_25115</name>
</gene>
<dbReference type="NCBIfam" id="TIGR01549">
    <property type="entry name" value="HAD-SF-IA-v1"/>
    <property type="match status" value="1"/>
</dbReference>
<evidence type="ECO:0000313" key="2">
    <source>
        <dbReference type="Proteomes" id="UP001597478"/>
    </source>
</evidence>
<dbReference type="InterPro" id="IPR023214">
    <property type="entry name" value="HAD_sf"/>
</dbReference>
<dbReference type="SUPFAM" id="SSF56784">
    <property type="entry name" value="HAD-like"/>
    <property type="match status" value="1"/>
</dbReference>
<dbReference type="InterPro" id="IPR036412">
    <property type="entry name" value="HAD-like_sf"/>
</dbReference>
<dbReference type="PANTHER" id="PTHR43611">
    <property type="entry name" value="ALPHA-D-GLUCOSE 1-PHOSPHATE PHOSPHATASE"/>
    <property type="match status" value="1"/>
</dbReference>
<dbReference type="SFLD" id="SFLDG01129">
    <property type="entry name" value="C1.5:_HAD__Beta-PGM__Phosphata"/>
    <property type="match status" value="1"/>
</dbReference>
<name>A0ABW5WJV7_9PSEU</name>
<dbReference type="InterPro" id="IPR006439">
    <property type="entry name" value="HAD-SF_hydro_IA"/>
</dbReference>
<dbReference type="EMBL" id="JBHUOF010000049">
    <property type="protein sequence ID" value="MFD2802675.1"/>
    <property type="molecule type" value="Genomic_DNA"/>
</dbReference>
<accession>A0ABW5WJV7</accession>
<organism evidence="1 2">
    <name type="scientific">Prauserella oleivorans</name>
    <dbReference type="NCBI Taxonomy" id="1478153"/>
    <lineage>
        <taxon>Bacteria</taxon>
        <taxon>Bacillati</taxon>
        <taxon>Actinomycetota</taxon>
        <taxon>Actinomycetes</taxon>
        <taxon>Pseudonocardiales</taxon>
        <taxon>Pseudonocardiaceae</taxon>
        <taxon>Prauserella</taxon>
    </lineage>
</organism>
<reference evidence="2" key="1">
    <citation type="journal article" date="2019" name="Int. J. Syst. Evol. Microbiol.">
        <title>The Global Catalogue of Microorganisms (GCM) 10K type strain sequencing project: providing services to taxonomists for standard genome sequencing and annotation.</title>
        <authorList>
            <consortium name="The Broad Institute Genomics Platform"/>
            <consortium name="The Broad Institute Genome Sequencing Center for Infectious Disease"/>
            <person name="Wu L."/>
            <person name="Ma J."/>
        </authorList>
    </citation>
    <scope>NUCLEOTIDE SEQUENCE [LARGE SCALE GENOMIC DNA]</scope>
    <source>
        <strain evidence="2">IBRC-M 10906</strain>
    </source>
</reference>
<evidence type="ECO:0000313" key="1">
    <source>
        <dbReference type="EMBL" id="MFD2802675.1"/>
    </source>
</evidence>
<keyword evidence="1" id="KW-0378">Hydrolase</keyword>
<dbReference type="RefSeq" id="WP_377396175.1">
    <property type="nucleotide sequence ID" value="NZ_JBHSAN010000054.1"/>
</dbReference>
<dbReference type="PRINTS" id="PR00413">
    <property type="entry name" value="HADHALOGNASE"/>
</dbReference>
<comment type="caution">
    <text evidence="1">The sequence shown here is derived from an EMBL/GenBank/DDBJ whole genome shotgun (WGS) entry which is preliminary data.</text>
</comment>
<dbReference type="Proteomes" id="UP001597478">
    <property type="component" value="Unassembled WGS sequence"/>
</dbReference>
<dbReference type="GO" id="GO:0016787">
    <property type="term" value="F:hydrolase activity"/>
    <property type="evidence" value="ECO:0007669"/>
    <property type="project" value="UniProtKB-KW"/>
</dbReference>
<dbReference type="SFLD" id="SFLDS00003">
    <property type="entry name" value="Haloacid_Dehalogenase"/>
    <property type="match status" value="1"/>
</dbReference>
<dbReference type="CDD" id="cd02603">
    <property type="entry name" value="HAD_sEH-N_like"/>
    <property type="match status" value="1"/>
</dbReference>